<reference evidence="1 2" key="1">
    <citation type="journal article" date="2019" name="Sci. Rep.">
        <title>Orb-weaving spider Araneus ventricosus genome elucidates the spidroin gene catalogue.</title>
        <authorList>
            <person name="Kono N."/>
            <person name="Nakamura H."/>
            <person name="Ohtoshi R."/>
            <person name="Moran D.A.P."/>
            <person name="Shinohara A."/>
            <person name="Yoshida Y."/>
            <person name="Fujiwara M."/>
            <person name="Mori M."/>
            <person name="Tomita M."/>
            <person name="Arakawa K."/>
        </authorList>
    </citation>
    <scope>NUCLEOTIDE SEQUENCE [LARGE SCALE GENOMIC DNA]</scope>
</reference>
<sequence>MREGHIVRDIVRALRVTTEDTWSVSEIQKAQREDPDIRPILEKNLKSADRLSRQEITQENTTTKRYWALLDSLHLRDGVLFCKWENDEVSSCRWQLIIPTSRIQEVLQETH</sequence>
<organism evidence="1 2">
    <name type="scientific">Araneus ventricosus</name>
    <name type="common">Orbweaver spider</name>
    <name type="synonym">Epeira ventricosa</name>
    <dbReference type="NCBI Taxonomy" id="182803"/>
    <lineage>
        <taxon>Eukaryota</taxon>
        <taxon>Metazoa</taxon>
        <taxon>Ecdysozoa</taxon>
        <taxon>Arthropoda</taxon>
        <taxon>Chelicerata</taxon>
        <taxon>Arachnida</taxon>
        <taxon>Araneae</taxon>
        <taxon>Araneomorphae</taxon>
        <taxon>Entelegynae</taxon>
        <taxon>Araneoidea</taxon>
        <taxon>Araneidae</taxon>
        <taxon>Araneus</taxon>
    </lineage>
</organism>
<dbReference type="OrthoDB" id="425619at2759"/>
<proteinExistence type="predicted"/>
<name>A0A4Y2GQ58_ARAVE</name>
<keyword evidence="2" id="KW-1185">Reference proteome</keyword>
<evidence type="ECO:0000313" key="2">
    <source>
        <dbReference type="Proteomes" id="UP000499080"/>
    </source>
</evidence>
<evidence type="ECO:0000313" key="1">
    <source>
        <dbReference type="EMBL" id="GBM54929.1"/>
    </source>
</evidence>
<protein>
    <submittedName>
        <fullName evidence="1">Uncharacterized protein</fullName>
    </submittedName>
</protein>
<dbReference type="EMBL" id="BGPR01001478">
    <property type="protein sequence ID" value="GBM54929.1"/>
    <property type="molecule type" value="Genomic_DNA"/>
</dbReference>
<accession>A0A4Y2GQ58</accession>
<dbReference type="AlphaFoldDB" id="A0A4Y2GQ58"/>
<gene>
    <name evidence="1" type="ORF">AVEN_77833_1</name>
</gene>
<comment type="caution">
    <text evidence="1">The sequence shown here is derived from an EMBL/GenBank/DDBJ whole genome shotgun (WGS) entry which is preliminary data.</text>
</comment>
<dbReference type="Proteomes" id="UP000499080">
    <property type="component" value="Unassembled WGS sequence"/>
</dbReference>